<reference evidence="3" key="1">
    <citation type="journal article" date="2019" name="Int. J. Syst. Evol. Microbiol.">
        <title>The Global Catalogue of Microorganisms (GCM) 10K type strain sequencing project: providing services to taxonomists for standard genome sequencing and annotation.</title>
        <authorList>
            <consortium name="The Broad Institute Genomics Platform"/>
            <consortium name="The Broad Institute Genome Sequencing Center for Infectious Disease"/>
            <person name="Wu L."/>
            <person name="Ma J."/>
        </authorList>
    </citation>
    <scope>NUCLEOTIDE SEQUENCE [LARGE SCALE GENOMIC DNA]</scope>
    <source>
        <strain evidence="3">CGMCC 1.10759</strain>
    </source>
</reference>
<comment type="caution">
    <text evidence="2">The sequence shown here is derived from an EMBL/GenBank/DDBJ whole genome shotgun (WGS) entry which is preliminary data.</text>
</comment>
<keyword evidence="1" id="KW-0732">Signal</keyword>
<gene>
    <name evidence="2" type="ORF">ACFPN2_29645</name>
</gene>
<dbReference type="PROSITE" id="PS51257">
    <property type="entry name" value="PROKAR_LIPOPROTEIN"/>
    <property type="match status" value="1"/>
</dbReference>
<evidence type="ECO:0000313" key="3">
    <source>
        <dbReference type="Proteomes" id="UP001595904"/>
    </source>
</evidence>
<feature type="signal peptide" evidence="1">
    <location>
        <begin position="1"/>
        <end position="22"/>
    </location>
</feature>
<name>A0ABV8T1H5_9GAMM</name>
<accession>A0ABV8T1H5</accession>
<evidence type="ECO:0000256" key="1">
    <source>
        <dbReference type="SAM" id="SignalP"/>
    </source>
</evidence>
<organism evidence="2 3">
    <name type="scientific">Steroidobacter flavus</name>
    <dbReference type="NCBI Taxonomy" id="1842136"/>
    <lineage>
        <taxon>Bacteria</taxon>
        <taxon>Pseudomonadati</taxon>
        <taxon>Pseudomonadota</taxon>
        <taxon>Gammaproteobacteria</taxon>
        <taxon>Steroidobacterales</taxon>
        <taxon>Steroidobacteraceae</taxon>
        <taxon>Steroidobacter</taxon>
    </lineage>
</organism>
<feature type="chain" id="PRO_5046163350" description="Lipoprotein" evidence="1">
    <location>
        <begin position="23"/>
        <end position="582"/>
    </location>
</feature>
<evidence type="ECO:0000313" key="2">
    <source>
        <dbReference type="EMBL" id="MFC4313280.1"/>
    </source>
</evidence>
<dbReference type="EMBL" id="JBHSDU010000015">
    <property type="protein sequence ID" value="MFC4313280.1"/>
    <property type="molecule type" value="Genomic_DNA"/>
</dbReference>
<dbReference type="Proteomes" id="UP001595904">
    <property type="component" value="Unassembled WGS sequence"/>
</dbReference>
<keyword evidence="3" id="KW-1185">Reference proteome</keyword>
<protein>
    <recommendedName>
        <fullName evidence="4">Lipoprotein</fullName>
    </recommendedName>
</protein>
<dbReference type="RefSeq" id="WP_380603453.1">
    <property type="nucleotide sequence ID" value="NZ_JBHSDU010000015.1"/>
</dbReference>
<evidence type="ECO:0008006" key="4">
    <source>
        <dbReference type="Google" id="ProtNLM"/>
    </source>
</evidence>
<proteinExistence type="predicted"/>
<sequence length="582" mass="61164">MPQEFSRLARLFATVAGFAVLAACGGGGGGLGGGNNTGGQNGGNNGGNNGATVTVSGRVTFDRFDFQPTTGAGLNAANPIESPAREVVVQAVYGGSTTSTTTNANGEYTLTVAASTNMIIRARAQMQKTGSAPTWNFAVRDNTDADAVYVLDTVSFNSGTANVTNKDLKAPSDWNGSGYNAGRRAAPFAILDTVYDAKQLILSAASTAQIPELNLYWSEDNRPSTTFCPDQGNIGTSFYAVGQRDQCTTNGAALPDGIYILGDYQTDTDEYDSHVIAHEFGHFFEDRFSRSDSIGGQHGLGDLLDLRVAFGEGWGNAFGSMALNDPQYRDSHSGISQDFGFNLETGDASNVQGWFSEASVGEFLWDVFDSANAAEPSDNVSLGFTEIYGAMTDTQVTATDALTSIFSFAKALRAQGGVTASAINGLLSQHDIANADEFGSTESNDGSDPTVLPIYRDIVRNMPVAGVCSNSTAGSKDQGEEVIPNKLGNHRFFRFVNDARRLVTITAQGAVAGGGTVAATDPEIYVIRQGNAVLVGDVTGGGVETLDQRQLDAGTYIIDVFDYDTAGVNQPPRCMTLSITGP</sequence>